<dbReference type="OrthoDB" id="7692914at2759"/>
<dbReference type="STRING" id="2015173.A0A026WJ80"/>
<organism evidence="1 2">
    <name type="scientific">Ooceraea biroi</name>
    <name type="common">Clonal raider ant</name>
    <name type="synonym">Cerapachys biroi</name>
    <dbReference type="NCBI Taxonomy" id="2015173"/>
    <lineage>
        <taxon>Eukaryota</taxon>
        <taxon>Metazoa</taxon>
        <taxon>Ecdysozoa</taxon>
        <taxon>Arthropoda</taxon>
        <taxon>Hexapoda</taxon>
        <taxon>Insecta</taxon>
        <taxon>Pterygota</taxon>
        <taxon>Neoptera</taxon>
        <taxon>Endopterygota</taxon>
        <taxon>Hymenoptera</taxon>
        <taxon>Apocrita</taxon>
        <taxon>Aculeata</taxon>
        <taxon>Formicoidea</taxon>
        <taxon>Formicidae</taxon>
        <taxon>Dorylinae</taxon>
        <taxon>Ooceraea</taxon>
    </lineage>
</organism>
<dbReference type="Proteomes" id="UP000053097">
    <property type="component" value="Unassembled WGS sequence"/>
</dbReference>
<name>A0A026WJ80_OOCBI</name>
<dbReference type="PANTHER" id="PTHR47326">
    <property type="entry name" value="TRANSPOSABLE ELEMENT TC3 TRANSPOSASE-LIKE PROTEIN"/>
    <property type="match status" value="1"/>
</dbReference>
<dbReference type="EMBL" id="KK107220">
    <property type="protein sequence ID" value="EZA55144.1"/>
    <property type="molecule type" value="Genomic_DNA"/>
</dbReference>
<dbReference type="PANTHER" id="PTHR47326:SF1">
    <property type="entry name" value="HTH PSQ-TYPE DOMAIN-CONTAINING PROTEIN"/>
    <property type="match status" value="1"/>
</dbReference>
<protein>
    <recommendedName>
        <fullName evidence="3">Tc1-like transposase DDE domain-containing protein</fullName>
    </recommendedName>
</protein>
<dbReference type="Gene3D" id="3.30.420.10">
    <property type="entry name" value="Ribonuclease H-like superfamily/Ribonuclease H"/>
    <property type="match status" value="1"/>
</dbReference>
<dbReference type="OMA" id="STHNCHY"/>
<dbReference type="InterPro" id="IPR036397">
    <property type="entry name" value="RNaseH_sf"/>
</dbReference>
<sequence>MIVHDATFFKYVLFSDESTFKNTGELSTHNCHYWSDVNPYWYSVIVWCEIVNGCLIGPYFFQENVNRNNFLEFLRDHLPVLLEEVNLETRQRMWFQLDGAAPHYIVSTNCKKFSGSTIQRQVIGRRGPITWPACSSDLTPPDFIYGNT</sequence>
<evidence type="ECO:0008006" key="3">
    <source>
        <dbReference type="Google" id="ProtNLM"/>
    </source>
</evidence>
<dbReference type="AlphaFoldDB" id="A0A026WJ80"/>
<reference evidence="1 2" key="1">
    <citation type="journal article" date="2014" name="Curr. Biol.">
        <title>The genome of the clonal raider ant Cerapachys biroi.</title>
        <authorList>
            <person name="Oxley P.R."/>
            <person name="Ji L."/>
            <person name="Fetter-Pruneda I."/>
            <person name="McKenzie S.K."/>
            <person name="Li C."/>
            <person name="Hu H."/>
            <person name="Zhang G."/>
            <person name="Kronauer D.J."/>
        </authorList>
    </citation>
    <scope>NUCLEOTIDE SEQUENCE [LARGE SCALE GENOMIC DNA]</scope>
</reference>
<dbReference type="GO" id="GO:0003676">
    <property type="term" value="F:nucleic acid binding"/>
    <property type="evidence" value="ECO:0007669"/>
    <property type="project" value="InterPro"/>
</dbReference>
<evidence type="ECO:0000313" key="2">
    <source>
        <dbReference type="Proteomes" id="UP000053097"/>
    </source>
</evidence>
<evidence type="ECO:0000313" key="1">
    <source>
        <dbReference type="EMBL" id="EZA55144.1"/>
    </source>
</evidence>
<proteinExistence type="predicted"/>
<gene>
    <name evidence="1" type="ORF">X777_05283</name>
</gene>
<accession>A0A026WJ80</accession>
<keyword evidence="2" id="KW-1185">Reference proteome</keyword>